<dbReference type="OrthoDB" id="9803354at2"/>
<feature type="domain" description="Aminotransferase class I/classII large" evidence="7">
    <location>
        <begin position="32"/>
        <end position="391"/>
    </location>
</feature>
<dbReference type="InterPro" id="IPR015421">
    <property type="entry name" value="PyrdxlP-dep_Trfase_major"/>
</dbReference>
<accession>A0A5C4RQJ2</accession>
<name>A0A5C4RQJ2_9GAMM</name>
<dbReference type="InterPro" id="IPR004838">
    <property type="entry name" value="NHTrfase_class1_PyrdxlP-BS"/>
</dbReference>
<dbReference type="Gene3D" id="3.40.640.10">
    <property type="entry name" value="Type I PLP-dependent aspartate aminotransferase-like (Major domain)"/>
    <property type="match status" value="1"/>
</dbReference>
<keyword evidence="5" id="KW-0663">Pyridoxal phosphate</keyword>
<dbReference type="EMBL" id="SMDR01000002">
    <property type="protein sequence ID" value="TNJ33460.1"/>
    <property type="molecule type" value="Genomic_DNA"/>
</dbReference>
<keyword evidence="4 6" id="KW-0808">Transferase</keyword>
<evidence type="ECO:0000256" key="4">
    <source>
        <dbReference type="ARBA" id="ARBA00022679"/>
    </source>
</evidence>
<gene>
    <name evidence="8" type="ORF">E1B00_08830</name>
</gene>
<keyword evidence="3 6" id="KW-0032">Aminotransferase</keyword>
<protein>
    <recommendedName>
        <fullName evidence="6">Aminotransferase</fullName>
        <ecNumber evidence="6">2.6.1.-</ecNumber>
    </recommendedName>
</protein>
<comment type="similarity">
    <text evidence="2 6">Belongs to the class-I pyridoxal-phosphate-dependent aminotransferase family.</text>
</comment>
<evidence type="ECO:0000256" key="6">
    <source>
        <dbReference type="RuleBase" id="RU000481"/>
    </source>
</evidence>
<dbReference type="SUPFAM" id="SSF53383">
    <property type="entry name" value="PLP-dependent transferases"/>
    <property type="match status" value="1"/>
</dbReference>
<dbReference type="GO" id="GO:0030170">
    <property type="term" value="F:pyridoxal phosphate binding"/>
    <property type="evidence" value="ECO:0007669"/>
    <property type="project" value="InterPro"/>
</dbReference>
<organism evidence="8 9">
    <name type="scientific">Arenimonas terrae</name>
    <dbReference type="NCBI Taxonomy" id="2546226"/>
    <lineage>
        <taxon>Bacteria</taxon>
        <taxon>Pseudomonadati</taxon>
        <taxon>Pseudomonadota</taxon>
        <taxon>Gammaproteobacteria</taxon>
        <taxon>Lysobacterales</taxon>
        <taxon>Lysobacteraceae</taxon>
        <taxon>Arenimonas</taxon>
    </lineage>
</organism>
<keyword evidence="9" id="KW-1185">Reference proteome</keyword>
<dbReference type="PANTHER" id="PTHR46383:SF1">
    <property type="entry name" value="ASPARTATE AMINOTRANSFERASE"/>
    <property type="match status" value="1"/>
</dbReference>
<dbReference type="PANTHER" id="PTHR46383">
    <property type="entry name" value="ASPARTATE AMINOTRANSFERASE"/>
    <property type="match status" value="1"/>
</dbReference>
<dbReference type="InterPro" id="IPR050596">
    <property type="entry name" value="AspAT/PAT-like"/>
</dbReference>
<evidence type="ECO:0000313" key="9">
    <source>
        <dbReference type="Proteomes" id="UP000305760"/>
    </source>
</evidence>
<reference evidence="8 9" key="1">
    <citation type="submission" date="2019-03" db="EMBL/GenBank/DDBJ databases">
        <title>Arenimonas daejeonensis sp. nov., isolated from compost.</title>
        <authorList>
            <person name="Jeon C.O."/>
        </authorList>
    </citation>
    <scope>NUCLEOTIDE SEQUENCE [LARGE SCALE GENOMIC DNA]</scope>
    <source>
        <strain evidence="8 9">R29</strain>
    </source>
</reference>
<dbReference type="Proteomes" id="UP000305760">
    <property type="component" value="Unassembled WGS sequence"/>
</dbReference>
<dbReference type="CDD" id="cd00609">
    <property type="entry name" value="AAT_like"/>
    <property type="match status" value="1"/>
</dbReference>
<evidence type="ECO:0000256" key="1">
    <source>
        <dbReference type="ARBA" id="ARBA00001933"/>
    </source>
</evidence>
<evidence type="ECO:0000259" key="7">
    <source>
        <dbReference type="Pfam" id="PF00155"/>
    </source>
</evidence>
<dbReference type="GO" id="GO:0006520">
    <property type="term" value="P:amino acid metabolic process"/>
    <property type="evidence" value="ECO:0007669"/>
    <property type="project" value="InterPro"/>
</dbReference>
<dbReference type="Pfam" id="PF00155">
    <property type="entry name" value="Aminotran_1_2"/>
    <property type="match status" value="1"/>
</dbReference>
<evidence type="ECO:0000313" key="8">
    <source>
        <dbReference type="EMBL" id="TNJ33460.1"/>
    </source>
</evidence>
<dbReference type="InterPro" id="IPR015424">
    <property type="entry name" value="PyrdxlP-dep_Trfase"/>
</dbReference>
<evidence type="ECO:0000256" key="2">
    <source>
        <dbReference type="ARBA" id="ARBA00007441"/>
    </source>
</evidence>
<evidence type="ECO:0000256" key="5">
    <source>
        <dbReference type="ARBA" id="ARBA00022898"/>
    </source>
</evidence>
<comment type="caution">
    <text evidence="8">The sequence shown here is derived from an EMBL/GenBank/DDBJ whole genome shotgun (WGS) entry which is preliminary data.</text>
</comment>
<dbReference type="GO" id="GO:0008483">
    <property type="term" value="F:transaminase activity"/>
    <property type="evidence" value="ECO:0007669"/>
    <property type="project" value="UniProtKB-KW"/>
</dbReference>
<dbReference type="InterPro" id="IPR015422">
    <property type="entry name" value="PyrdxlP-dep_Trfase_small"/>
</dbReference>
<dbReference type="AlphaFoldDB" id="A0A5C4RQJ2"/>
<sequence length="399" mass="42907">MPQLAKRMGRAKPSAIMAVAEKAKKLKAEGRDIVSFSIGVPNFLPGEHVYAAARDALAKDSGQYGSNRGADALLDAFLTHIEALGLTGYSRLNCATGIGAKHILYNLAEALLDEGDTIAYAVPYWTTYADIAEVLNAKILELPCPASQDYKLTPAQLDAALATKPKVFLFNNPNNPTGMVYTRDEIKALADVVAKHPDTWVITDDIYNSMVFDGIGYHNFVQFRPELRERVIFVDSLSKTYGMPGWRVGFMAGPESVAKALTVLNSSHITNLPEVVTAAAVAALTGPQDVPTGKCAEFQAKRDMVVATMNAIPGVVCPKPQGAFYVFPDISCAFGKSHKGAKIANDVDFCSVLLEAKGVACVPGSAFGEPRALRISYTCPTAQLPIGLQRIQEFFAELS</sequence>
<dbReference type="InterPro" id="IPR004839">
    <property type="entry name" value="Aminotransferase_I/II_large"/>
</dbReference>
<dbReference type="Gene3D" id="3.90.1150.10">
    <property type="entry name" value="Aspartate Aminotransferase, domain 1"/>
    <property type="match status" value="1"/>
</dbReference>
<comment type="cofactor">
    <cofactor evidence="1 6">
        <name>pyridoxal 5'-phosphate</name>
        <dbReference type="ChEBI" id="CHEBI:597326"/>
    </cofactor>
</comment>
<proteinExistence type="inferred from homology"/>
<dbReference type="RefSeq" id="WP_139447897.1">
    <property type="nucleotide sequence ID" value="NZ_SMDR01000002.1"/>
</dbReference>
<dbReference type="EC" id="2.6.1.-" evidence="6"/>
<evidence type="ECO:0000256" key="3">
    <source>
        <dbReference type="ARBA" id="ARBA00022576"/>
    </source>
</evidence>
<dbReference type="PROSITE" id="PS00105">
    <property type="entry name" value="AA_TRANSFER_CLASS_1"/>
    <property type="match status" value="1"/>
</dbReference>